<dbReference type="AlphaFoldDB" id="A0A6N8JCC4"/>
<keyword evidence="3" id="KW-1185">Reference proteome</keyword>
<keyword evidence="1" id="KW-1133">Transmembrane helix</keyword>
<reference evidence="2 3" key="1">
    <citation type="submission" date="2019-12" db="EMBL/GenBank/DDBJ databases">
        <title>The draft genomic sequence of strain Chitinophaga oryziterrae JCM 16595.</title>
        <authorList>
            <person name="Zhang X."/>
        </authorList>
    </citation>
    <scope>NUCLEOTIDE SEQUENCE [LARGE SCALE GENOMIC DNA]</scope>
    <source>
        <strain evidence="2 3">JCM 16595</strain>
    </source>
</reference>
<organism evidence="2 3">
    <name type="scientific">Chitinophaga oryziterrae</name>
    <dbReference type="NCBI Taxonomy" id="1031224"/>
    <lineage>
        <taxon>Bacteria</taxon>
        <taxon>Pseudomonadati</taxon>
        <taxon>Bacteroidota</taxon>
        <taxon>Chitinophagia</taxon>
        <taxon>Chitinophagales</taxon>
        <taxon>Chitinophagaceae</taxon>
        <taxon>Chitinophaga</taxon>
    </lineage>
</organism>
<evidence type="ECO:0000313" key="2">
    <source>
        <dbReference type="EMBL" id="MVT42594.1"/>
    </source>
</evidence>
<evidence type="ECO:0000256" key="1">
    <source>
        <dbReference type="SAM" id="Phobius"/>
    </source>
</evidence>
<keyword evidence="1" id="KW-0812">Transmembrane</keyword>
<dbReference type="OrthoDB" id="680458at2"/>
<comment type="caution">
    <text evidence="2">The sequence shown here is derived from an EMBL/GenBank/DDBJ whole genome shotgun (WGS) entry which is preliminary data.</text>
</comment>
<keyword evidence="1" id="KW-0472">Membrane</keyword>
<dbReference type="Proteomes" id="UP000468388">
    <property type="component" value="Unassembled WGS sequence"/>
</dbReference>
<dbReference type="EMBL" id="WRXO01000005">
    <property type="protein sequence ID" value="MVT42594.1"/>
    <property type="molecule type" value="Genomic_DNA"/>
</dbReference>
<protein>
    <submittedName>
        <fullName evidence="2">Uncharacterized protein</fullName>
    </submittedName>
</protein>
<accession>A0A6N8JCC4</accession>
<feature type="transmembrane region" description="Helical" evidence="1">
    <location>
        <begin position="35"/>
        <end position="56"/>
    </location>
</feature>
<proteinExistence type="predicted"/>
<evidence type="ECO:0000313" key="3">
    <source>
        <dbReference type="Proteomes" id="UP000468388"/>
    </source>
</evidence>
<dbReference type="RefSeq" id="WP_157301216.1">
    <property type="nucleotide sequence ID" value="NZ_BAAAZB010000002.1"/>
</dbReference>
<gene>
    <name evidence="2" type="ORF">GO495_18525</name>
</gene>
<sequence>MKRIAFAFATIGTLFAILAQYAVINDWVWFRVFHTLGFIGYILIISAIAYFSLLFIHQLSREEKVKMRSRSIDIQ</sequence>
<name>A0A6N8JCC4_9BACT</name>